<evidence type="ECO:0000256" key="6">
    <source>
        <dbReference type="ARBA" id="ARBA00022553"/>
    </source>
</evidence>
<dbReference type="CDD" id="cd06225">
    <property type="entry name" value="HAMP"/>
    <property type="match status" value="1"/>
</dbReference>
<evidence type="ECO:0000256" key="13">
    <source>
        <dbReference type="SAM" id="MobiDB-lite"/>
    </source>
</evidence>
<evidence type="ECO:0000256" key="3">
    <source>
        <dbReference type="ARBA" id="ARBA00004651"/>
    </source>
</evidence>
<keyword evidence="6" id="KW-0597">Phosphoprotein</keyword>
<dbReference type="Gene3D" id="6.10.340.10">
    <property type="match status" value="1"/>
</dbReference>
<reference evidence="18 20" key="2">
    <citation type="submission" date="2017-08" db="EMBL/GenBank/DDBJ databases">
        <title>Burning lignite coal seam in the remote Altai Mountains harbors a hydrogen-driven thermophilic microbial community.</title>
        <authorList>
            <person name="Kadnikov V.V."/>
            <person name="Mardanov A.V."/>
            <person name="Ivasenko D."/>
            <person name="Beletsky A.V."/>
            <person name="Karnachuk O.V."/>
            <person name="Ravin N.V."/>
        </authorList>
    </citation>
    <scope>NUCLEOTIDE SEQUENCE [LARGE SCALE GENOMIC DNA]</scope>
    <source>
        <strain evidence="18">AL33</strain>
    </source>
</reference>
<evidence type="ECO:0000313" key="19">
    <source>
        <dbReference type="Proteomes" id="UP000243024"/>
    </source>
</evidence>
<reference evidence="17 19" key="1">
    <citation type="submission" date="2015-09" db="EMBL/GenBank/DDBJ databases">
        <title>Draft genome sequence of Hydrogenibacillus schlegelii DSM 2000.</title>
        <authorList>
            <person name="Hemp J."/>
        </authorList>
    </citation>
    <scope>NUCLEOTIDE SEQUENCE [LARGE SCALE GENOMIC DNA]</scope>
    <source>
        <strain evidence="17 19">MA 48</strain>
    </source>
</reference>
<dbReference type="GO" id="GO:0005524">
    <property type="term" value="F:ATP binding"/>
    <property type="evidence" value="ECO:0007669"/>
    <property type="project" value="UniProtKB-KW"/>
</dbReference>
<keyword evidence="12 14" id="KW-0472">Membrane</keyword>
<keyword evidence="7" id="KW-0808">Transferase</keyword>
<keyword evidence="14" id="KW-1133">Transmembrane helix</keyword>
<organism evidence="17 19">
    <name type="scientific">Hydrogenibacillus schlegelii</name>
    <name type="common">Bacillus schlegelii</name>
    <dbReference type="NCBI Taxonomy" id="1484"/>
    <lineage>
        <taxon>Bacteria</taxon>
        <taxon>Bacillati</taxon>
        <taxon>Bacillota</taxon>
        <taxon>Bacilli</taxon>
        <taxon>Bacillales</taxon>
        <taxon>Bacillales Family X. Incertae Sedis</taxon>
        <taxon>Hydrogenibacillus</taxon>
    </lineage>
</organism>
<dbReference type="InterPro" id="IPR003594">
    <property type="entry name" value="HATPase_dom"/>
</dbReference>
<dbReference type="SUPFAM" id="SSF158472">
    <property type="entry name" value="HAMP domain-like"/>
    <property type="match status" value="1"/>
</dbReference>
<dbReference type="Gene3D" id="3.30.565.10">
    <property type="entry name" value="Histidine kinase-like ATPase, C-terminal domain"/>
    <property type="match status" value="1"/>
</dbReference>
<dbReference type="SMART" id="SM00388">
    <property type="entry name" value="HisKA"/>
    <property type="match status" value="1"/>
</dbReference>
<dbReference type="Pfam" id="PF00512">
    <property type="entry name" value="HisKA"/>
    <property type="match status" value="1"/>
</dbReference>
<dbReference type="EC" id="2.7.13.3" evidence="4"/>
<keyword evidence="10" id="KW-0067">ATP-binding</keyword>
<comment type="catalytic activity">
    <reaction evidence="1">
        <text>ATP + protein L-histidine = ADP + protein N-phospho-L-histidine.</text>
        <dbReference type="EC" id="2.7.13.3"/>
    </reaction>
</comment>
<dbReference type="SUPFAM" id="SSF55874">
    <property type="entry name" value="ATPase domain of HSP90 chaperone/DNA topoisomerase II/histidine kinase"/>
    <property type="match status" value="1"/>
</dbReference>
<dbReference type="InterPro" id="IPR003660">
    <property type="entry name" value="HAMP_dom"/>
</dbReference>
<dbReference type="PROSITE" id="PS50885">
    <property type="entry name" value="HAMP"/>
    <property type="match status" value="1"/>
</dbReference>
<dbReference type="Gene3D" id="1.10.287.130">
    <property type="match status" value="1"/>
</dbReference>
<dbReference type="PANTHER" id="PTHR43047:SF63">
    <property type="entry name" value="HISTIDINE KINASE"/>
    <property type="match status" value="1"/>
</dbReference>
<evidence type="ECO:0000256" key="14">
    <source>
        <dbReference type="SAM" id="Phobius"/>
    </source>
</evidence>
<dbReference type="InterPro" id="IPR036890">
    <property type="entry name" value="HATPase_C_sf"/>
</dbReference>
<comment type="subcellular location">
    <subcellularLocation>
        <location evidence="3">Cell membrane</location>
        <topology evidence="3">Multi-pass membrane protein</topology>
    </subcellularLocation>
    <subcellularLocation>
        <location evidence="2">Membrane raft</location>
        <topology evidence="2">Multi-pass membrane protein</topology>
    </subcellularLocation>
</comment>
<keyword evidence="14" id="KW-0812">Transmembrane</keyword>
<dbReference type="InterPro" id="IPR003661">
    <property type="entry name" value="HisK_dim/P_dom"/>
</dbReference>
<evidence type="ECO:0000313" key="17">
    <source>
        <dbReference type="EMBL" id="OAR05018.1"/>
    </source>
</evidence>
<feature type="transmembrane region" description="Helical" evidence="14">
    <location>
        <begin position="193"/>
        <end position="215"/>
    </location>
</feature>
<feature type="transmembrane region" description="Helical" evidence="14">
    <location>
        <begin position="21"/>
        <end position="44"/>
    </location>
</feature>
<feature type="domain" description="Histidine kinase" evidence="15">
    <location>
        <begin position="297"/>
        <end position="516"/>
    </location>
</feature>
<dbReference type="InterPro" id="IPR036097">
    <property type="entry name" value="HisK_dim/P_sf"/>
</dbReference>
<dbReference type="SMART" id="SM00387">
    <property type="entry name" value="HATPase_c"/>
    <property type="match status" value="1"/>
</dbReference>
<dbReference type="Proteomes" id="UP000243024">
    <property type="component" value="Unassembled WGS sequence"/>
</dbReference>
<dbReference type="OrthoDB" id="9790669at2"/>
<keyword evidence="8" id="KW-0547">Nucleotide-binding</keyword>
<dbReference type="GO" id="GO:0045121">
    <property type="term" value="C:membrane raft"/>
    <property type="evidence" value="ECO:0007669"/>
    <property type="project" value="UniProtKB-SubCell"/>
</dbReference>
<gene>
    <name evidence="18" type="ORF">HSCHL_2536</name>
    <name evidence="17" type="ORF">SA87_05765</name>
</gene>
<accession>A0A179IQR7</accession>
<dbReference type="InterPro" id="IPR004358">
    <property type="entry name" value="Sig_transdc_His_kin-like_C"/>
</dbReference>
<protein>
    <recommendedName>
        <fullName evidence="4">histidine kinase</fullName>
        <ecNumber evidence="4">2.7.13.3</ecNumber>
    </recommendedName>
</protein>
<evidence type="ECO:0000256" key="11">
    <source>
        <dbReference type="ARBA" id="ARBA00023012"/>
    </source>
</evidence>
<dbReference type="SMART" id="SM00304">
    <property type="entry name" value="HAMP"/>
    <property type="match status" value="1"/>
</dbReference>
<evidence type="ECO:0000256" key="12">
    <source>
        <dbReference type="ARBA" id="ARBA00023136"/>
    </source>
</evidence>
<dbReference type="PROSITE" id="PS50109">
    <property type="entry name" value="HIS_KIN"/>
    <property type="match status" value="1"/>
</dbReference>
<dbReference type="Pfam" id="PF02518">
    <property type="entry name" value="HATPase_c"/>
    <property type="match status" value="1"/>
</dbReference>
<dbReference type="CDD" id="cd16922">
    <property type="entry name" value="HATPase_EvgS-ArcB-TorS-like"/>
    <property type="match status" value="1"/>
</dbReference>
<name>A0A179IQR7_HYDSH</name>
<keyword evidence="19" id="KW-1185">Reference proteome</keyword>
<evidence type="ECO:0000256" key="5">
    <source>
        <dbReference type="ARBA" id="ARBA00022475"/>
    </source>
</evidence>
<evidence type="ECO:0000256" key="2">
    <source>
        <dbReference type="ARBA" id="ARBA00004314"/>
    </source>
</evidence>
<dbReference type="GO" id="GO:0000155">
    <property type="term" value="F:phosphorelay sensor kinase activity"/>
    <property type="evidence" value="ECO:0007669"/>
    <property type="project" value="InterPro"/>
</dbReference>
<feature type="compositionally biased region" description="Basic and acidic residues" evidence="13">
    <location>
        <begin position="519"/>
        <end position="534"/>
    </location>
</feature>
<dbReference type="SUPFAM" id="SSF47384">
    <property type="entry name" value="Homodimeric domain of signal transducing histidine kinase"/>
    <property type="match status" value="1"/>
</dbReference>
<dbReference type="CDD" id="cd00082">
    <property type="entry name" value="HisKA"/>
    <property type="match status" value="1"/>
</dbReference>
<dbReference type="EMBL" id="JXBB01000006">
    <property type="protein sequence ID" value="OAR05018.1"/>
    <property type="molecule type" value="Genomic_DNA"/>
</dbReference>
<dbReference type="PRINTS" id="PR00344">
    <property type="entry name" value="BCTRLSENSOR"/>
</dbReference>
<dbReference type="Pfam" id="PF00672">
    <property type="entry name" value="HAMP"/>
    <property type="match status" value="1"/>
</dbReference>
<dbReference type="PANTHER" id="PTHR43047">
    <property type="entry name" value="TWO-COMPONENT HISTIDINE PROTEIN KINASE"/>
    <property type="match status" value="1"/>
</dbReference>
<comment type="caution">
    <text evidence="17">The sequence shown here is derived from an EMBL/GenBank/DDBJ whole genome shotgun (WGS) entry which is preliminary data.</text>
</comment>
<dbReference type="RefSeq" id="WP_066199004.1">
    <property type="nucleotide sequence ID" value="NZ_CBCSAS010000012.1"/>
</dbReference>
<sequence length="674" mass="73905">MRGWGRRLFRRWYDLPLAGKLGVTLGTVASGALLSTAVSVVLALKVWQAYDRVLEAEHVWFWEMEYKNTVYARLHDVTSYIATGDRTYREAFEASAARVHDLERALFAATRGSERAALVAFFYDQRSFDFILRNRVIPVYELGNFEDAWKTLLTDAEKEARKLLARLEAFSRDKEAEIQRLVVETAADARRSAVALAVLWSAQLILAVAAGVVLFRTIQRPVDRLREAAARLEQGAFDVRVGLGRRDEFGVLADAFDAMGERLRQLVEALRTANAYLAEESARAKAADRAKSEFLAMISHELRTPLGGIIGFSELLLDERAGALTEKQKAYLRRILSSGRHLLALINDLLDLSKAEAGAMDLIREEVELEPFFREALDVVTARAEKGGVTLGLRLSTRRRRFCFDPVRMRQVMFNLLSNAVKFTPAGGSVTVVVRDEGDALAVDVIDTGIGIRPEALERIFLPFVQEEPAIGRRYEGTGLGLSLTKRLVELHGGRITVESAPGKGSRFTVVLPEGPCEAPRKAPEAPRSADRPAPRRRLILAGLPPLVAEALARRFEAAGHAVEVTAALLSPAAAEAPAVFVLGLDRDGGAVAGPADGAPADPEAAVRPVRALAEAGHRVVLATRRPLTLAEKARLLRWAKAIVPPEVEAIARAIETQWEGGNGRGADPHRRGQ</sequence>
<keyword evidence="9" id="KW-0418">Kinase</keyword>
<dbReference type="FunFam" id="1.10.287.130:FF:000001">
    <property type="entry name" value="Two-component sensor histidine kinase"/>
    <property type="match status" value="1"/>
</dbReference>
<dbReference type="InterPro" id="IPR005467">
    <property type="entry name" value="His_kinase_dom"/>
</dbReference>
<evidence type="ECO:0000256" key="9">
    <source>
        <dbReference type="ARBA" id="ARBA00022777"/>
    </source>
</evidence>
<dbReference type="GO" id="GO:0005886">
    <property type="term" value="C:plasma membrane"/>
    <property type="evidence" value="ECO:0007669"/>
    <property type="project" value="UniProtKB-SubCell"/>
</dbReference>
<dbReference type="FunFam" id="3.30.565.10:FF:000023">
    <property type="entry name" value="PAS domain-containing sensor histidine kinase"/>
    <property type="match status" value="1"/>
</dbReference>
<evidence type="ECO:0000259" key="15">
    <source>
        <dbReference type="PROSITE" id="PS50109"/>
    </source>
</evidence>
<feature type="domain" description="HAMP" evidence="16">
    <location>
        <begin position="216"/>
        <end position="268"/>
    </location>
</feature>
<evidence type="ECO:0000256" key="10">
    <source>
        <dbReference type="ARBA" id="ARBA00022840"/>
    </source>
</evidence>
<dbReference type="Proteomes" id="UP000244180">
    <property type="component" value="Unassembled WGS sequence"/>
</dbReference>
<evidence type="ECO:0000256" key="1">
    <source>
        <dbReference type="ARBA" id="ARBA00000085"/>
    </source>
</evidence>
<evidence type="ECO:0000256" key="4">
    <source>
        <dbReference type="ARBA" id="ARBA00012438"/>
    </source>
</evidence>
<proteinExistence type="predicted"/>
<dbReference type="STRING" id="1484.SA87_05765"/>
<evidence type="ECO:0000313" key="18">
    <source>
        <dbReference type="EMBL" id="PTQ52903.1"/>
    </source>
</evidence>
<feature type="region of interest" description="Disordered" evidence="13">
    <location>
        <begin position="514"/>
        <end position="534"/>
    </location>
</feature>
<evidence type="ECO:0000256" key="7">
    <source>
        <dbReference type="ARBA" id="ARBA00022679"/>
    </source>
</evidence>
<keyword evidence="11" id="KW-0902">Two-component regulatory system</keyword>
<dbReference type="GO" id="GO:0009927">
    <property type="term" value="F:histidine phosphotransfer kinase activity"/>
    <property type="evidence" value="ECO:0007669"/>
    <property type="project" value="TreeGrafter"/>
</dbReference>
<dbReference type="AlphaFoldDB" id="A0A179IQR7"/>
<keyword evidence="5" id="KW-1003">Cell membrane</keyword>
<dbReference type="EMBL" id="PEBV01000020">
    <property type="protein sequence ID" value="PTQ52903.1"/>
    <property type="molecule type" value="Genomic_DNA"/>
</dbReference>
<evidence type="ECO:0000313" key="20">
    <source>
        <dbReference type="Proteomes" id="UP000244180"/>
    </source>
</evidence>
<evidence type="ECO:0000256" key="8">
    <source>
        <dbReference type="ARBA" id="ARBA00022741"/>
    </source>
</evidence>
<evidence type="ECO:0000259" key="16">
    <source>
        <dbReference type="PROSITE" id="PS50885"/>
    </source>
</evidence>